<comment type="caution">
    <text evidence="1">The sequence shown here is derived from an EMBL/GenBank/DDBJ whole genome shotgun (WGS) entry which is preliminary data.</text>
</comment>
<evidence type="ECO:0000313" key="1">
    <source>
        <dbReference type="EMBL" id="MFC4257864.1"/>
    </source>
</evidence>
<name>A0ABV8QFL4_9GAMM</name>
<dbReference type="PROSITE" id="PS51257">
    <property type="entry name" value="PROKAR_LIPOPROTEIN"/>
    <property type="match status" value="1"/>
</dbReference>
<organism evidence="1 2">
    <name type="scientific">Marinobacter lacisalsi</name>
    <dbReference type="NCBI Taxonomy" id="475979"/>
    <lineage>
        <taxon>Bacteria</taxon>
        <taxon>Pseudomonadati</taxon>
        <taxon>Pseudomonadota</taxon>
        <taxon>Gammaproteobacteria</taxon>
        <taxon>Pseudomonadales</taxon>
        <taxon>Marinobacteraceae</taxon>
        <taxon>Marinobacter</taxon>
    </lineage>
</organism>
<evidence type="ECO:0008006" key="3">
    <source>
        <dbReference type="Google" id="ProtNLM"/>
    </source>
</evidence>
<proteinExistence type="predicted"/>
<accession>A0ABV8QFL4</accession>
<gene>
    <name evidence="1" type="ORF">ACFOZ5_02335</name>
</gene>
<dbReference type="Proteomes" id="UP001595798">
    <property type="component" value="Unassembled WGS sequence"/>
</dbReference>
<dbReference type="EMBL" id="JBHSDI010000001">
    <property type="protein sequence ID" value="MFC4257864.1"/>
    <property type="molecule type" value="Genomic_DNA"/>
</dbReference>
<dbReference type="RefSeq" id="WP_379885124.1">
    <property type="nucleotide sequence ID" value="NZ_JBHSDI010000001.1"/>
</dbReference>
<sequence length="171" mass="18735">MIKQAMIRTGMAGIVALALQGCASSEEEAAVKAEASEKTAETHVSCDTVFHCPADPQDIRICRDQQQLEVIWQTPGIEAYRLAGSLGETFTAQYSQRFQVIENTLSWQHMGIRYTAYHYLDESRPETLEAIGVTLETQGRSRTISCNDNAVSNLARLHQATSAGESAPSAK</sequence>
<keyword evidence="2" id="KW-1185">Reference proteome</keyword>
<evidence type="ECO:0000313" key="2">
    <source>
        <dbReference type="Proteomes" id="UP001595798"/>
    </source>
</evidence>
<protein>
    <recommendedName>
        <fullName evidence="3">Lipoprotein</fullName>
    </recommendedName>
</protein>
<reference evidence="2" key="1">
    <citation type="journal article" date="2019" name="Int. J. Syst. Evol. Microbiol.">
        <title>The Global Catalogue of Microorganisms (GCM) 10K type strain sequencing project: providing services to taxonomists for standard genome sequencing and annotation.</title>
        <authorList>
            <consortium name="The Broad Institute Genomics Platform"/>
            <consortium name="The Broad Institute Genome Sequencing Center for Infectious Disease"/>
            <person name="Wu L."/>
            <person name="Ma J."/>
        </authorList>
    </citation>
    <scope>NUCLEOTIDE SEQUENCE [LARGE SCALE GENOMIC DNA]</scope>
    <source>
        <strain evidence="2">CECT 7297</strain>
    </source>
</reference>